<dbReference type="PANTHER" id="PTHR15261">
    <property type="entry name" value="THROMBOSPONDIN-TYPE LAMININ G DOMAIN AND EAR REPEAT-CONTAINING"/>
    <property type="match status" value="1"/>
</dbReference>
<dbReference type="Pfam" id="PF03736">
    <property type="entry name" value="EPTP"/>
    <property type="match status" value="1"/>
</dbReference>
<accession>A0A2G8LB73</accession>
<protein>
    <submittedName>
        <fullName evidence="3">Uncharacterized protein</fullName>
    </submittedName>
</protein>
<dbReference type="PROSITE" id="PS50912">
    <property type="entry name" value="EAR"/>
    <property type="match status" value="1"/>
</dbReference>
<evidence type="ECO:0000256" key="1">
    <source>
        <dbReference type="ARBA" id="ARBA00022729"/>
    </source>
</evidence>
<evidence type="ECO:0000256" key="2">
    <source>
        <dbReference type="ARBA" id="ARBA00022737"/>
    </source>
</evidence>
<proteinExistence type="predicted"/>
<dbReference type="InterPro" id="IPR009039">
    <property type="entry name" value="EAR"/>
</dbReference>
<keyword evidence="1" id="KW-0732">Signal</keyword>
<gene>
    <name evidence="3" type="ORF">BSL78_05582</name>
</gene>
<dbReference type="OrthoDB" id="408373at2759"/>
<dbReference type="AlphaFoldDB" id="A0A2G8LB73"/>
<dbReference type="EMBL" id="MRZV01000140">
    <property type="protein sequence ID" value="PIK57518.1"/>
    <property type="molecule type" value="Genomic_DNA"/>
</dbReference>
<organism evidence="3 4">
    <name type="scientific">Stichopus japonicus</name>
    <name type="common">Sea cucumber</name>
    <dbReference type="NCBI Taxonomy" id="307972"/>
    <lineage>
        <taxon>Eukaryota</taxon>
        <taxon>Metazoa</taxon>
        <taxon>Echinodermata</taxon>
        <taxon>Eleutherozoa</taxon>
        <taxon>Echinozoa</taxon>
        <taxon>Holothuroidea</taxon>
        <taxon>Aspidochirotacea</taxon>
        <taxon>Aspidochirotida</taxon>
        <taxon>Stichopodidae</taxon>
        <taxon>Apostichopus</taxon>
    </lineage>
</organism>
<name>A0A2G8LB73_STIJA</name>
<dbReference type="Proteomes" id="UP000230750">
    <property type="component" value="Unassembled WGS sequence"/>
</dbReference>
<evidence type="ECO:0000313" key="3">
    <source>
        <dbReference type="EMBL" id="PIK57518.1"/>
    </source>
</evidence>
<dbReference type="PANTHER" id="PTHR15261:SF4">
    <property type="entry name" value="THROMBOSPONDIN-TYPE LAMININ G DOMAIN AND EAR REPEAT-CONTAINING PROTEIN"/>
    <property type="match status" value="1"/>
</dbReference>
<reference evidence="3 4" key="1">
    <citation type="journal article" date="2017" name="PLoS Biol.">
        <title>The sea cucumber genome provides insights into morphological evolution and visceral regeneration.</title>
        <authorList>
            <person name="Zhang X."/>
            <person name="Sun L."/>
            <person name="Yuan J."/>
            <person name="Sun Y."/>
            <person name="Gao Y."/>
            <person name="Zhang L."/>
            <person name="Li S."/>
            <person name="Dai H."/>
            <person name="Hamel J.F."/>
            <person name="Liu C."/>
            <person name="Yu Y."/>
            <person name="Liu S."/>
            <person name="Lin W."/>
            <person name="Guo K."/>
            <person name="Jin S."/>
            <person name="Xu P."/>
            <person name="Storey K.B."/>
            <person name="Huan P."/>
            <person name="Zhang T."/>
            <person name="Zhou Y."/>
            <person name="Zhang J."/>
            <person name="Lin C."/>
            <person name="Li X."/>
            <person name="Xing L."/>
            <person name="Huo D."/>
            <person name="Sun M."/>
            <person name="Wang L."/>
            <person name="Mercier A."/>
            <person name="Li F."/>
            <person name="Yang H."/>
            <person name="Xiang J."/>
        </authorList>
    </citation>
    <scope>NUCLEOTIDE SEQUENCE [LARGE SCALE GENOMIC DNA]</scope>
    <source>
        <strain evidence="3">Shaxun</strain>
        <tissue evidence="3">Muscle</tissue>
    </source>
</reference>
<keyword evidence="2" id="KW-0677">Repeat</keyword>
<dbReference type="GO" id="GO:0007165">
    <property type="term" value="P:signal transduction"/>
    <property type="evidence" value="ECO:0007669"/>
    <property type="project" value="TreeGrafter"/>
</dbReference>
<evidence type="ECO:0000313" key="4">
    <source>
        <dbReference type="Proteomes" id="UP000230750"/>
    </source>
</evidence>
<comment type="caution">
    <text evidence="3">The sequence shown here is derived from an EMBL/GenBank/DDBJ whole genome shotgun (WGS) entry which is preliminary data.</text>
</comment>
<dbReference type="STRING" id="307972.A0A2G8LB73"/>
<sequence>MGRITIHSLSATVAMVTHSVHPNHPMIKQLHFILIFGEDLVNGFYLPALNADTFNLDEQMNVTGTNTFLEEVVVKGNVYLVGLNGSYFEVPVNLFDNYQISGFWIFDGETTFTNNLYITGLASHRNLTELQMSRVTLSGDGQVIYGPLNFTGDVIFESDVGLEAPIDGVDLLAVKEAWLEFLDETEQDLSRLRWLSSQLCGNIDDLQEIYADTVADFDYFTTVQDIPQQTQNMIAFTYQDTPYLAVAVYAQDHIYTCVESYIYSWDELLGEFVITDSVLTNGAMKFAAFQIDQWQFLAVANAGIIPCAGDDAVFSSLFIFNTSLVPYQTFEITAVDVEAFSVHNRTYLVFAGEDDSLQVYVHSLQSRQFLPFQTISTDSSALAVEFINVGDKNLLIVAESASEIANIYVIEEGGNFTLYQTVSSRYAYDITGYSIDGEAAVIFAGYSTMKYGSGLTGSTESLVYIWSKDSDMFVTAGFVIPFEKACDVGFITLGFHSYIILVEQYVKVELFRYEGSGHFVSAISLPIPGIRSVEGFTINEDVYLALAISPLMDSNPSKIMKAVLQGHVYETVTNLCDFQFGEMASHTYDDLCY</sequence>
<dbReference type="InterPro" id="IPR005492">
    <property type="entry name" value="EPTP"/>
</dbReference>
<keyword evidence="4" id="KW-1185">Reference proteome</keyword>